<comment type="caution">
    <text evidence="2">The sequence shown here is derived from an EMBL/GenBank/DDBJ whole genome shotgun (WGS) entry which is preliminary data.</text>
</comment>
<evidence type="ECO:0000256" key="1">
    <source>
        <dbReference type="SAM" id="Phobius"/>
    </source>
</evidence>
<keyword evidence="1" id="KW-0812">Transmembrane</keyword>
<feature type="transmembrane region" description="Helical" evidence="1">
    <location>
        <begin position="62"/>
        <end position="82"/>
    </location>
</feature>
<dbReference type="AlphaFoldDB" id="M2YDZ2"/>
<dbReference type="Proteomes" id="UP000009877">
    <property type="component" value="Unassembled WGS sequence"/>
</dbReference>
<organism evidence="2 3">
    <name type="scientific">Kocuria palustris PEL</name>
    <dbReference type="NCBI Taxonomy" id="1236550"/>
    <lineage>
        <taxon>Bacteria</taxon>
        <taxon>Bacillati</taxon>
        <taxon>Actinomycetota</taxon>
        <taxon>Actinomycetes</taxon>
        <taxon>Micrococcales</taxon>
        <taxon>Micrococcaceae</taxon>
        <taxon>Kocuria</taxon>
    </lineage>
</organism>
<proteinExistence type="predicted"/>
<accession>M2YDZ2</accession>
<feature type="transmembrane region" description="Helical" evidence="1">
    <location>
        <begin position="39"/>
        <end position="56"/>
    </location>
</feature>
<keyword evidence="1" id="KW-0472">Membrane</keyword>
<name>M2YDZ2_9MICC</name>
<dbReference type="EMBL" id="ANHZ02000008">
    <property type="protein sequence ID" value="EME36770.1"/>
    <property type="molecule type" value="Genomic_DNA"/>
</dbReference>
<sequence length="126" mass="12918">MAAPVLGLSIGYVVVAFVVAAGIGPLIAAVPSALNARSLVFFAAFLPQFVTAAAPLPLWMQLAALGLTWAAMAAVFNVFLCLASRRLLTGQPSAAGIISRITGIAMVAMGLWLVGERIWALAAHSG</sequence>
<gene>
    <name evidence="2" type="ORF">C884_02377</name>
</gene>
<keyword evidence="1" id="KW-1133">Transmembrane helix</keyword>
<feature type="transmembrane region" description="Helical" evidence="1">
    <location>
        <begin position="94"/>
        <end position="114"/>
    </location>
</feature>
<protein>
    <submittedName>
        <fullName evidence="2">Uncharacterized protein</fullName>
    </submittedName>
</protein>
<dbReference type="RefSeq" id="WP_006214427.1">
    <property type="nucleotide sequence ID" value="NZ_ANHZ02000008.1"/>
</dbReference>
<keyword evidence="3" id="KW-1185">Reference proteome</keyword>
<reference evidence="2 3" key="1">
    <citation type="journal article" date="2014" name="Genome Announc.">
        <title>Draft Genome Sequence of Kocuria palustris PEL.</title>
        <authorList>
            <person name="Sharma G."/>
            <person name="Khatri I."/>
            <person name="Subramanian S."/>
        </authorList>
    </citation>
    <scope>NUCLEOTIDE SEQUENCE [LARGE SCALE GENOMIC DNA]</scope>
    <source>
        <strain evidence="2 3">PEL</strain>
    </source>
</reference>
<feature type="transmembrane region" description="Helical" evidence="1">
    <location>
        <begin position="6"/>
        <end position="27"/>
    </location>
</feature>
<evidence type="ECO:0000313" key="2">
    <source>
        <dbReference type="EMBL" id="EME36770.1"/>
    </source>
</evidence>
<evidence type="ECO:0000313" key="3">
    <source>
        <dbReference type="Proteomes" id="UP000009877"/>
    </source>
</evidence>